<keyword evidence="1" id="KW-0175">Coiled coil</keyword>
<feature type="coiled-coil region" evidence="1">
    <location>
        <begin position="281"/>
        <end position="308"/>
    </location>
</feature>
<feature type="region of interest" description="Disordered" evidence="2">
    <location>
        <begin position="619"/>
        <end position="669"/>
    </location>
</feature>
<feature type="compositionally biased region" description="Basic and acidic residues" evidence="2">
    <location>
        <begin position="1"/>
        <end position="10"/>
    </location>
</feature>
<feature type="region of interest" description="Disordered" evidence="2">
    <location>
        <begin position="1"/>
        <end position="143"/>
    </location>
</feature>
<comment type="caution">
    <text evidence="3">The sequence shown here is derived from an EMBL/GenBank/DDBJ whole genome shotgun (WGS) entry which is preliminary data.</text>
</comment>
<gene>
    <name evidence="3" type="ORF">A1Q2_07612</name>
</gene>
<name>K1VG75_TRIAC</name>
<proteinExistence type="predicted"/>
<evidence type="ECO:0000256" key="1">
    <source>
        <dbReference type="SAM" id="Coils"/>
    </source>
</evidence>
<evidence type="ECO:0000256" key="2">
    <source>
        <dbReference type="SAM" id="MobiDB-lite"/>
    </source>
</evidence>
<protein>
    <submittedName>
        <fullName evidence="3">Uncharacterized protein</fullName>
    </submittedName>
</protein>
<dbReference type="InParanoid" id="K1VG75"/>
<reference evidence="3 4" key="1">
    <citation type="journal article" date="2012" name="Eukaryot. Cell">
        <title>Genome sequence of the Trichosporon asahii environmental strain CBS 8904.</title>
        <authorList>
            <person name="Yang R.Y."/>
            <person name="Li H.T."/>
            <person name="Zhu H."/>
            <person name="Zhou G.P."/>
            <person name="Wang M."/>
            <person name="Wang L."/>
        </authorList>
    </citation>
    <scope>NUCLEOTIDE SEQUENCE [LARGE SCALE GENOMIC DNA]</scope>
    <source>
        <strain evidence="3 4">CBS 8904</strain>
    </source>
</reference>
<evidence type="ECO:0000313" key="3">
    <source>
        <dbReference type="EMBL" id="EKC98066.1"/>
    </source>
</evidence>
<feature type="compositionally biased region" description="Polar residues" evidence="2">
    <location>
        <begin position="619"/>
        <end position="631"/>
    </location>
</feature>
<keyword evidence="4" id="KW-1185">Reference proteome</keyword>
<feature type="compositionally biased region" description="Polar residues" evidence="2">
    <location>
        <begin position="31"/>
        <end position="44"/>
    </location>
</feature>
<dbReference type="AlphaFoldDB" id="K1VG75"/>
<dbReference type="EMBL" id="AMBO01000398">
    <property type="protein sequence ID" value="EKC98066.1"/>
    <property type="molecule type" value="Genomic_DNA"/>
</dbReference>
<organism evidence="3 4">
    <name type="scientific">Trichosporon asahii var. asahii (strain CBS 8904)</name>
    <name type="common">Yeast</name>
    <dbReference type="NCBI Taxonomy" id="1220162"/>
    <lineage>
        <taxon>Eukaryota</taxon>
        <taxon>Fungi</taxon>
        <taxon>Dikarya</taxon>
        <taxon>Basidiomycota</taxon>
        <taxon>Agaricomycotina</taxon>
        <taxon>Tremellomycetes</taxon>
        <taxon>Trichosporonales</taxon>
        <taxon>Trichosporonaceae</taxon>
        <taxon>Trichosporon</taxon>
    </lineage>
</organism>
<dbReference type="Proteomes" id="UP000006757">
    <property type="component" value="Unassembled WGS sequence"/>
</dbReference>
<dbReference type="HOGENOM" id="CLU_410598_0_0_1"/>
<accession>K1VG75</accession>
<feature type="compositionally biased region" description="Basic and acidic residues" evidence="2">
    <location>
        <begin position="124"/>
        <end position="136"/>
    </location>
</feature>
<evidence type="ECO:0000313" key="4">
    <source>
        <dbReference type="Proteomes" id="UP000006757"/>
    </source>
</evidence>
<sequence length="669" mass="73557">MTRATYRELFPDDEEDSASGDDRHQIAFPWSRNNYEQNRLTSAAHTEEPPPDIPSGPGLRMHSPASASRAVTPFRRSATRPPSPTNSKHEGNVPTPPPNRSASIRAASPFLAAEGPRGLSTHNHLRDSAPDPESARSQRGACLEDQGRTAAVPHTADGFVEDQQENVIQGGDPQLPLSERDLDDILKVLSSEGPPQQSGSERHTNVHLPSVQPSFQRRAASGRLLHQRLAQGGMDPPQSAQQTFPAESPGDPLGILIQLTHNMQYMSNQVNMLNAKLHMDVDSLETDLAAANESAENAKQAKADSIDNAKRCLQSIKQQYQGLAASLASQKSISEGSRAKNLALISQLHGSREDLKKQVAECKTVSETKTSAARQALEALKDCQAWPRGRAQRRSSAIVSVLANSPDLSQQLESAQLALQSTFGDTSQKLIACVESYVSPSVQADGRLSQTKLMFRLRSMIKKMEERDSLVTTLRGELQEARSSMLAEAQTHHALAASRDQMKLKMEQQEQSSSRLIKLERTKVELRESHLKEMKHNEGVTVASMELLTLKRGLEAKSKEIEALTARLKESEVSHNKEVEVDEAVQRERVAIALAQERKVNVTGRRLFLTAQALFDKMSGSTPTERTSNSSRVRRLLPYQRPPTPPHPRNEHASTADQAATDKASNRSV</sequence>